<feature type="chain" id="PRO_5035759295" description="SCP domain-containing protein" evidence="6">
    <location>
        <begin position="25"/>
        <end position="170"/>
    </location>
</feature>
<proteinExistence type="inferred from homology"/>
<evidence type="ECO:0000256" key="2">
    <source>
        <dbReference type="ARBA" id="ARBA00009923"/>
    </source>
</evidence>
<keyword evidence="5" id="KW-0568">Pathogenesis-related protein</keyword>
<dbReference type="PROSITE" id="PS01010">
    <property type="entry name" value="CRISP_2"/>
    <property type="match status" value="1"/>
</dbReference>
<dbReference type="InterPro" id="IPR018244">
    <property type="entry name" value="Allrgn_V5/Tpx1_CS"/>
</dbReference>
<dbReference type="EMBL" id="CM035422">
    <property type="protein sequence ID" value="KAH7373978.1"/>
    <property type="molecule type" value="Genomic_DNA"/>
</dbReference>
<dbReference type="InterPro" id="IPR002413">
    <property type="entry name" value="V5_allergen-like"/>
</dbReference>
<comment type="similarity">
    <text evidence="2">Belongs to the CRISP family.</text>
</comment>
<dbReference type="PRINTS" id="PR00838">
    <property type="entry name" value="V5ALLERGEN"/>
</dbReference>
<dbReference type="PRINTS" id="PR00837">
    <property type="entry name" value="V5TPXLIKE"/>
</dbReference>
<feature type="signal peptide" evidence="6">
    <location>
        <begin position="1"/>
        <end position="24"/>
    </location>
</feature>
<dbReference type="AlphaFoldDB" id="A0A8T2SVX8"/>
<evidence type="ECO:0000313" key="8">
    <source>
        <dbReference type="EMBL" id="KAH7373978.1"/>
    </source>
</evidence>
<evidence type="ECO:0000313" key="9">
    <source>
        <dbReference type="Proteomes" id="UP000825935"/>
    </source>
</evidence>
<protein>
    <recommendedName>
        <fullName evidence="7">SCP domain-containing protein</fullName>
    </recommendedName>
</protein>
<evidence type="ECO:0000256" key="4">
    <source>
        <dbReference type="ARBA" id="ARBA00023157"/>
    </source>
</evidence>
<dbReference type="OMA" id="PLYMIYV"/>
<evidence type="ECO:0000256" key="1">
    <source>
        <dbReference type="ARBA" id="ARBA00003143"/>
    </source>
</evidence>
<dbReference type="OrthoDB" id="337038at2759"/>
<accession>A0A8T2SVX8</accession>
<dbReference type="GO" id="GO:0051707">
    <property type="term" value="P:response to other organism"/>
    <property type="evidence" value="ECO:0007669"/>
    <property type="project" value="UniProtKB-ARBA"/>
</dbReference>
<organism evidence="8 9">
    <name type="scientific">Ceratopteris richardii</name>
    <name type="common">Triangle waterfern</name>
    <dbReference type="NCBI Taxonomy" id="49495"/>
    <lineage>
        <taxon>Eukaryota</taxon>
        <taxon>Viridiplantae</taxon>
        <taxon>Streptophyta</taxon>
        <taxon>Embryophyta</taxon>
        <taxon>Tracheophyta</taxon>
        <taxon>Polypodiopsida</taxon>
        <taxon>Polypodiidae</taxon>
        <taxon>Polypodiales</taxon>
        <taxon>Pteridineae</taxon>
        <taxon>Pteridaceae</taxon>
        <taxon>Parkerioideae</taxon>
        <taxon>Ceratopteris</taxon>
    </lineage>
</organism>
<dbReference type="Gene3D" id="3.40.33.10">
    <property type="entry name" value="CAP"/>
    <property type="match status" value="1"/>
</dbReference>
<dbReference type="CDD" id="cd05381">
    <property type="entry name" value="CAP_PR-1"/>
    <property type="match status" value="1"/>
</dbReference>
<name>A0A8T2SVX8_CERRI</name>
<evidence type="ECO:0000259" key="7">
    <source>
        <dbReference type="SMART" id="SM00198"/>
    </source>
</evidence>
<sequence length="170" mass="19554">MRHQPALLLLVAMSVGAMCRVCHGFYEDDSDRVAQEFVGVQNQARAEVGLPPLQWNTQLANYARWWAAQNAVYGDCRLHHSGGPYGENIFWGNGKEWSPLDAASDWANEKRWYNYWSNSCLFYDACGHYTQIVWRDSRYVGCARVTCNDGNIFMTCNYYPPGNYIGQRPY</sequence>
<dbReference type="GO" id="GO:0006952">
    <property type="term" value="P:defense response"/>
    <property type="evidence" value="ECO:0007669"/>
    <property type="project" value="UniProtKB-ARBA"/>
</dbReference>
<keyword evidence="9" id="KW-1185">Reference proteome</keyword>
<evidence type="ECO:0000256" key="6">
    <source>
        <dbReference type="SAM" id="SignalP"/>
    </source>
</evidence>
<dbReference type="Proteomes" id="UP000825935">
    <property type="component" value="Chromosome 17"/>
</dbReference>
<comment type="caution">
    <text evidence="8">The sequence shown here is derived from an EMBL/GenBank/DDBJ whole genome shotgun (WGS) entry which is preliminary data.</text>
</comment>
<feature type="domain" description="SCP" evidence="7">
    <location>
        <begin position="32"/>
        <end position="166"/>
    </location>
</feature>
<dbReference type="FunFam" id="3.40.33.10:FF:000006">
    <property type="entry name" value="Putative pathogenesis-related protein 1"/>
    <property type="match status" value="1"/>
</dbReference>
<evidence type="ECO:0000256" key="5">
    <source>
        <dbReference type="ARBA" id="ARBA00023265"/>
    </source>
</evidence>
<dbReference type="PROSITE" id="PS01009">
    <property type="entry name" value="CRISP_1"/>
    <property type="match status" value="1"/>
</dbReference>
<dbReference type="SMART" id="SM00198">
    <property type="entry name" value="SCP"/>
    <property type="match status" value="1"/>
</dbReference>
<dbReference type="Pfam" id="PF00188">
    <property type="entry name" value="CAP"/>
    <property type="match status" value="1"/>
</dbReference>
<dbReference type="PANTHER" id="PTHR10334">
    <property type="entry name" value="CYSTEINE-RICH SECRETORY PROTEIN-RELATED"/>
    <property type="match status" value="1"/>
</dbReference>
<keyword evidence="5" id="KW-0611">Plant defense</keyword>
<dbReference type="GO" id="GO:0005576">
    <property type="term" value="C:extracellular region"/>
    <property type="evidence" value="ECO:0007669"/>
    <property type="project" value="InterPro"/>
</dbReference>
<keyword evidence="3 6" id="KW-0732">Signal</keyword>
<dbReference type="InterPro" id="IPR014044">
    <property type="entry name" value="CAP_dom"/>
</dbReference>
<reference evidence="8" key="1">
    <citation type="submission" date="2021-08" db="EMBL/GenBank/DDBJ databases">
        <title>WGS assembly of Ceratopteris richardii.</title>
        <authorList>
            <person name="Marchant D.B."/>
            <person name="Chen G."/>
            <person name="Jenkins J."/>
            <person name="Shu S."/>
            <person name="Leebens-Mack J."/>
            <person name="Grimwood J."/>
            <person name="Schmutz J."/>
            <person name="Soltis P."/>
            <person name="Soltis D."/>
            <person name="Chen Z.-H."/>
        </authorList>
    </citation>
    <scope>NUCLEOTIDE SEQUENCE</scope>
    <source>
        <strain evidence="8">Whitten #5841</strain>
        <tissue evidence="8">Leaf</tissue>
    </source>
</reference>
<keyword evidence="4" id="KW-1015">Disulfide bond</keyword>
<dbReference type="InterPro" id="IPR001283">
    <property type="entry name" value="CRISP-related"/>
</dbReference>
<dbReference type="InterPro" id="IPR035940">
    <property type="entry name" value="CAP_sf"/>
</dbReference>
<dbReference type="SUPFAM" id="SSF55797">
    <property type="entry name" value="PR-1-like"/>
    <property type="match status" value="1"/>
</dbReference>
<evidence type="ECO:0000256" key="3">
    <source>
        <dbReference type="ARBA" id="ARBA00022729"/>
    </source>
</evidence>
<gene>
    <name evidence="8" type="ORF">KP509_17G082100</name>
</gene>
<comment type="function">
    <text evidence="1">Probably involved in the defense reaction of plants against pathogens.</text>
</comment>